<gene>
    <name evidence="1" type="ORF">LCGC14_2454770</name>
</gene>
<accession>A0A0F9BF01</accession>
<dbReference type="EMBL" id="LAZR01038072">
    <property type="protein sequence ID" value="KKL20509.1"/>
    <property type="molecule type" value="Genomic_DNA"/>
</dbReference>
<sequence>METQTAAHGARGLDKTRLGRCYQLAGEYTLEQAHCELVHGTIQQEPHPPNPHAWCEFEDGDGWLVWEPIGQDILPRAVFYTLFNAEEHNRYTPEVQFSWMEKTRNWGPWEGDYWNVDGDKAVKGAGR</sequence>
<evidence type="ECO:0008006" key="2">
    <source>
        <dbReference type="Google" id="ProtNLM"/>
    </source>
</evidence>
<evidence type="ECO:0000313" key="1">
    <source>
        <dbReference type="EMBL" id="KKL20509.1"/>
    </source>
</evidence>
<dbReference type="AlphaFoldDB" id="A0A0F9BF01"/>
<comment type="caution">
    <text evidence="1">The sequence shown here is derived from an EMBL/GenBank/DDBJ whole genome shotgun (WGS) entry which is preliminary data.</text>
</comment>
<name>A0A0F9BF01_9ZZZZ</name>
<proteinExistence type="predicted"/>
<reference evidence="1" key="1">
    <citation type="journal article" date="2015" name="Nature">
        <title>Complex archaea that bridge the gap between prokaryotes and eukaryotes.</title>
        <authorList>
            <person name="Spang A."/>
            <person name="Saw J.H."/>
            <person name="Jorgensen S.L."/>
            <person name="Zaremba-Niedzwiedzka K."/>
            <person name="Martijn J."/>
            <person name="Lind A.E."/>
            <person name="van Eijk R."/>
            <person name="Schleper C."/>
            <person name="Guy L."/>
            <person name="Ettema T.J."/>
        </authorList>
    </citation>
    <scope>NUCLEOTIDE SEQUENCE</scope>
</reference>
<organism evidence="1">
    <name type="scientific">marine sediment metagenome</name>
    <dbReference type="NCBI Taxonomy" id="412755"/>
    <lineage>
        <taxon>unclassified sequences</taxon>
        <taxon>metagenomes</taxon>
        <taxon>ecological metagenomes</taxon>
    </lineage>
</organism>
<protein>
    <recommendedName>
        <fullName evidence="2">Transglutaminase-like domain-containing protein</fullName>
    </recommendedName>
</protein>